<accession>A0AAD5VR44</accession>
<dbReference type="Proteomes" id="UP001213000">
    <property type="component" value="Unassembled WGS sequence"/>
</dbReference>
<dbReference type="EMBL" id="JANIEX010000599">
    <property type="protein sequence ID" value="KAJ3565115.1"/>
    <property type="molecule type" value="Genomic_DNA"/>
</dbReference>
<sequence length="376" mass="43909">MPESIPTPEAYSTDSATHNFPEPADFKSFYQRLPGKARKEVFLHAYYADEKAACQLTLVSQEVRDWHVSTLDPLIHASIILPMDFTSDSSAYLRLKMYERTFRVRSSTLFYENNVKRIYTNNKHRGKSSDFELKLLPLCKNLESLECWSDRREELSIVLRTNRWENLTTLAINIDLFPRDEPTFLFPIFEQVTHLDIRSDYGNLPCWKSLKSLVKLTHMRVNLIQEGISRPKAMNRILDIATEAKSHIPAGMKSFIILIPAYMFCRISMTRMAIVDGRRRTIESIQSGGFDHRMILGCAGDYDRTMVENIWTFSRSDPHGFMGTFGWYSIMVMLKYPCHPRNYRDSEEEEDSWARVPEIFRKREGLGLLGYRVREK</sequence>
<reference evidence="1" key="1">
    <citation type="submission" date="2022-07" db="EMBL/GenBank/DDBJ databases">
        <title>Genome Sequence of Leucocoprinus birnbaumii.</title>
        <authorList>
            <person name="Buettner E."/>
        </authorList>
    </citation>
    <scope>NUCLEOTIDE SEQUENCE</scope>
    <source>
        <strain evidence="1">VT141</strain>
    </source>
</reference>
<dbReference type="AlphaFoldDB" id="A0AAD5VR44"/>
<protein>
    <submittedName>
        <fullName evidence="1">Uncharacterized protein</fullName>
    </submittedName>
</protein>
<organism evidence="1 2">
    <name type="scientific">Leucocoprinus birnbaumii</name>
    <dbReference type="NCBI Taxonomy" id="56174"/>
    <lineage>
        <taxon>Eukaryota</taxon>
        <taxon>Fungi</taxon>
        <taxon>Dikarya</taxon>
        <taxon>Basidiomycota</taxon>
        <taxon>Agaricomycotina</taxon>
        <taxon>Agaricomycetes</taxon>
        <taxon>Agaricomycetidae</taxon>
        <taxon>Agaricales</taxon>
        <taxon>Agaricineae</taxon>
        <taxon>Agaricaceae</taxon>
        <taxon>Leucocoprinus</taxon>
    </lineage>
</organism>
<gene>
    <name evidence="1" type="ORF">NP233_g7847</name>
</gene>
<name>A0AAD5VR44_9AGAR</name>
<proteinExistence type="predicted"/>
<evidence type="ECO:0000313" key="2">
    <source>
        <dbReference type="Proteomes" id="UP001213000"/>
    </source>
</evidence>
<keyword evidence="2" id="KW-1185">Reference proteome</keyword>
<evidence type="ECO:0000313" key="1">
    <source>
        <dbReference type="EMBL" id="KAJ3565115.1"/>
    </source>
</evidence>
<comment type="caution">
    <text evidence="1">The sequence shown here is derived from an EMBL/GenBank/DDBJ whole genome shotgun (WGS) entry which is preliminary data.</text>
</comment>